<feature type="domain" description="PXA" evidence="3">
    <location>
        <begin position="164"/>
        <end position="344"/>
    </location>
</feature>
<proteinExistence type="inferred from homology"/>
<dbReference type="EMBL" id="LFJN01000013">
    <property type="protein sequence ID" value="KPI40028.1"/>
    <property type="molecule type" value="Genomic_DNA"/>
</dbReference>
<feature type="region of interest" description="Disordered" evidence="2">
    <location>
        <begin position="1"/>
        <end position="42"/>
    </location>
</feature>
<evidence type="ECO:0000256" key="1">
    <source>
        <dbReference type="ARBA" id="ARBA00010883"/>
    </source>
</evidence>
<feature type="compositionally biased region" description="Low complexity" evidence="2">
    <location>
        <begin position="752"/>
        <end position="770"/>
    </location>
</feature>
<feature type="compositionally biased region" description="Basic and acidic residues" evidence="2">
    <location>
        <begin position="724"/>
        <end position="740"/>
    </location>
</feature>
<protein>
    <recommendedName>
        <fullName evidence="3">PXA domain-containing protein</fullName>
    </recommendedName>
</protein>
<dbReference type="Proteomes" id="UP000038010">
    <property type="component" value="Unassembled WGS sequence"/>
</dbReference>
<feature type="compositionally biased region" description="Low complexity" evidence="2">
    <location>
        <begin position="27"/>
        <end position="42"/>
    </location>
</feature>
<evidence type="ECO:0000313" key="4">
    <source>
        <dbReference type="EMBL" id="KPI40028.1"/>
    </source>
</evidence>
<feature type="region of interest" description="Disordered" evidence="2">
    <location>
        <begin position="796"/>
        <end position="840"/>
    </location>
</feature>
<dbReference type="PANTHER" id="PTHR22775">
    <property type="entry name" value="SORTING NEXIN"/>
    <property type="match status" value="1"/>
</dbReference>
<feature type="region of interest" description="Disordered" evidence="2">
    <location>
        <begin position="367"/>
        <end position="387"/>
    </location>
</feature>
<accession>A0A0N0NM76</accession>
<dbReference type="InterPro" id="IPR003114">
    <property type="entry name" value="Phox_assoc"/>
</dbReference>
<dbReference type="Pfam" id="PF08628">
    <property type="entry name" value="Nexin_C"/>
    <property type="match status" value="1"/>
</dbReference>
<comment type="caution">
    <text evidence="4">The sequence shown here is derived from an EMBL/GenBank/DDBJ whole genome shotgun (WGS) entry which is preliminary data.</text>
</comment>
<feature type="compositionally biased region" description="Polar residues" evidence="2">
    <location>
        <begin position="704"/>
        <end position="721"/>
    </location>
</feature>
<feature type="region of interest" description="Disordered" evidence="2">
    <location>
        <begin position="406"/>
        <end position="452"/>
    </location>
</feature>
<dbReference type="SUPFAM" id="SSF64268">
    <property type="entry name" value="PX domain"/>
    <property type="match status" value="1"/>
</dbReference>
<dbReference type="GeneID" id="28731985"/>
<dbReference type="STRING" id="1664694.A0A0N0NM76"/>
<dbReference type="InterPro" id="IPR013937">
    <property type="entry name" value="Sorting_nexin_C"/>
</dbReference>
<dbReference type="InterPro" id="IPR036871">
    <property type="entry name" value="PX_dom_sf"/>
</dbReference>
<feature type="compositionally biased region" description="Basic and acidic residues" evidence="2">
    <location>
        <begin position="439"/>
        <end position="449"/>
    </location>
</feature>
<dbReference type="PROSITE" id="PS51207">
    <property type="entry name" value="PXA"/>
    <property type="match status" value="1"/>
</dbReference>
<feature type="compositionally biased region" description="Polar residues" evidence="2">
    <location>
        <begin position="742"/>
        <end position="751"/>
    </location>
</feature>
<name>A0A0N0NM76_9EURO</name>
<evidence type="ECO:0000259" key="3">
    <source>
        <dbReference type="PROSITE" id="PS51207"/>
    </source>
</evidence>
<sequence length="1007" mass="110251">MEKDDQSSVLDPAPAEADQQPIPAQPTSPARTTSTTTTPTTSERLRTFQDSALHFLSNASNETLGACAVGLAASTYLVLGRLGLVLIGAVGGIVLHATWEGQIGSGADGEAQEKQQRRRRELGIEVTKRALDWRDAKKKDRQAETSEADDALDLTSTDVYADFQPETRAALNDFTDAVIRDYVKWWFSPLLPKEQSFPLACRQTLSQFILTFSNRLSRKRTADPVLDFMANSTSIMIVFLQELGTALKASQNQDPATAIRTYLQYQPESNLANVINTSQQERKLDIVAEDILQNFLDKSSHDCPPVKAFLRAVLSGLILQPTIDMCSKPEWINGWIVYLLEDGEPELINVIDAGVENMNAMGAKVPTKATSNEGKKHQRRVSRAEEAMQQAMQEAERMNAMIAEDEARRKRESNLAESVDTLSTANTDGPGLATPTSSDSDRNQSERFSTRPTRTSFIFDSEGNAIQSASASPSRNQGLFLDGAMESVEAPIDMLHPETSMGISATDGAGDELRRLSRTCIFLHMGDGDDRAALRKEPKDDMYMIQIEPASSKFPGWMVTRAYTDFTKIHPTLLTIAKISGVPEFSQQYPELPSWKGVARRSFRASLEYYLRDALKYERLAESDTMKKFLDKEVGISKAPTQTKNVFVQSGAALENVGKGFVNVLGQGGKGIAGGGKAVLGGVQGAFGTITSGIKKPATPSRPIYTTRTNTGSSAGLSRLSQDIPRKSMEISDARSEPRPPKSTSTTSLNHRSGPSSRASSPPRLLDLSNLPPPPDAMSDEYVPVKPMTLETPVRETSPALLAAPSSPDSVHRSTTGPRQSTEDLSHARPSPIARRKTRTNHAPINEEETRVTIDLMFAIITELYSLSSAWTIRLSLLSAAKTYLLRPQNPQLESIRLLLQESVLDANFSDAGMATHIRKLRENSVPTEEERAKWPAELTADEKEALRIKARKLLVERGMPQALTSVMGAAASGEALGRVFDCLQIEEVARGLIFALTLQAIRATTQ</sequence>
<organism evidence="4 5">
    <name type="scientific">Cyphellophora attinorum</name>
    <dbReference type="NCBI Taxonomy" id="1664694"/>
    <lineage>
        <taxon>Eukaryota</taxon>
        <taxon>Fungi</taxon>
        <taxon>Dikarya</taxon>
        <taxon>Ascomycota</taxon>
        <taxon>Pezizomycotina</taxon>
        <taxon>Eurotiomycetes</taxon>
        <taxon>Chaetothyriomycetidae</taxon>
        <taxon>Chaetothyriales</taxon>
        <taxon>Cyphellophoraceae</taxon>
        <taxon>Cyphellophora</taxon>
    </lineage>
</organism>
<dbReference type="VEuPathDB" id="FungiDB:AB675_11274"/>
<feature type="compositionally biased region" description="Polar residues" evidence="2">
    <location>
        <begin position="807"/>
        <end position="820"/>
    </location>
</feature>
<feature type="region of interest" description="Disordered" evidence="2">
    <location>
        <begin position="690"/>
        <end position="782"/>
    </location>
</feature>
<dbReference type="GO" id="GO:0035091">
    <property type="term" value="F:phosphatidylinositol binding"/>
    <property type="evidence" value="ECO:0007669"/>
    <property type="project" value="InterPro"/>
</dbReference>
<dbReference type="Pfam" id="PF02194">
    <property type="entry name" value="PXA"/>
    <property type="match status" value="1"/>
</dbReference>
<gene>
    <name evidence="4" type="ORF">AB675_11274</name>
</gene>
<dbReference type="OrthoDB" id="41200at2759"/>
<evidence type="ECO:0000256" key="2">
    <source>
        <dbReference type="SAM" id="MobiDB-lite"/>
    </source>
</evidence>
<reference evidence="4 5" key="1">
    <citation type="submission" date="2015-06" db="EMBL/GenBank/DDBJ databases">
        <title>Draft genome of the ant-associated black yeast Phialophora attae CBS 131958.</title>
        <authorList>
            <person name="Moreno L.F."/>
            <person name="Stielow B.J."/>
            <person name="de Hoog S."/>
            <person name="Vicente V.A."/>
            <person name="Weiss V.A."/>
            <person name="de Vries M."/>
            <person name="Cruz L.M."/>
            <person name="Souza E.M."/>
        </authorList>
    </citation>
    <scope>NUCLEOTIDE SEQUENCE [LARGE SCALE GENOMIC DNA]</scope>
    <source>
        <strain evidence="4 5">CBS 131958</strain>
    </source>
</reference>
<comment type="similarity">
    <text evidence="1">Belongs to the sorting nexin family.</text>
</comment>
<dbReference type="RefSeq" id="XP_017999991.1">
    <property type="nucleotide sequence ID" value="XM_018140105.1"/>
</dbReference>
<dbReference type="Gene3D" id="3.30.1520.10">
    <property type="entry name" value="Phox-like domain"/>
    <property type="match status" value="1"/>
</dbReference>
<keyword evidence="5" id="KW-1185">Reference proteome</keyword>
<dbReference type="CDD" id="cd06093">
    <property type="entry name" value="PX_domain"/>
    <property type="match status" value="1"/>
</dbReference>
<dbReference type="SMART" id="SM00313">
    <property type="entry name" value="PXA"/>
    <property type="match status" value="1"/>
</dbReference>
<dbReference type="PANTHER" id="PTHR22775:SF47">
    <property type="entry name" value="MEIOTICALLY UP-REGULATED GENE 122 PROTEIN"/>
    <property type="match status" value="1"/>
</dbReference>
<dbReference type="AlphaFoldDB" id="A0A0N0NM76"/>
<evidence type="ECO:0000313" key="5">
    <source>
        <dbReference type="Proteomes" id="UP000038010"/>
    </source>
</evidence>